<dbReference type="KEGG" id="fiy:BN1229_v1_2903"/>
<dbReference type="FunFam" id="3.30.160.20:FF:000003">
    <property type="entry name" value="Ribonuclease 3"/>
    <property type="match status" value="1"/>
</dbReference>
<evidence type="ECO:0000256" key="5">
    <source>
        <dbReference type="ARBA" id="ARBA00022490"/>
    </source>
</evidence>
<feature type="active site" evidence="15">
    <location>
        <position position="60"/>
    </location>
</feature>
<dbReference type="GO" id="GO:0005737">
    <property type="term" value="C:cytoplasm"/>
    <property type="evidence" value="ECO:0007669"/>
    <property type="project" value="UniProtKB-SubCell"/>
</dbReference>
<evidence type="ECO:0000256" key="11">
    <source>
        <dbReference type="ARBA" id="ARBA00022759"/>
    </source>
</evidence>
<feature type="region of interest" description="Disordered" evidence="16">
    <location>
        <begin position="209"/>
        <end position="245"/>
    </location>
</feature>
<gene>
    <name evidence="15 19" type="primary">rnc</name>
    <name evidence="19" type="ORF">YBN1229_v1_2903</name>
</gene>
<comment type="subunit">
    <text evidence="4 15">Homodimer.</text>
</comment>
<dbReference type="SUPFAM" id="SSF69065">
    <property type="entry name" value="RNase III domain-like"/>
    <property type="match status" value="1"/>
</dbReference>
<dbReference type="SMART" id="SM00358">
    <property type="entry name" value="DSRM"/>
    <property type="match status" value="1"/>
</dbReference>
<keyword evidence="15" id="KW-0699">rRNA-binding</keyword>
<sequence>MLAYLTGRMIKKNKDLKALETALGYKFKSHDLLRCALTHSSARSVDADTDDNERLEFIGDRVLGLVMAELLGETMPTAREGDLARRFNQLVRRETCATVARQINLGRYLILSPSESDNGGRDKDTILADAMEALLAAIFLDGGFPKARATVRSLWEPQCRQPSCSDQDAKSALQEWAQGRGMPLPRYVEISRTGPDHAPVFIAEVQIDGTEPGRGEGPSKRAAEQAAASSVLQREGVRRVTNDNA</sequence>
<evidence type="ECO:0000256" key="10">
    <source>
        <dbReference type="ARBA" id="ARBA00022723"/>
    </source>
</evidence>
<feature type="domain" description="RNase III" evidence="18">
    <location>
        <begin position="16"/>
        <end position="143"/>
    </location>
</feature>
<evidence type="ECO:0000256" key="7">
    <source>
        <dbReference type="ARBA" id="ARBA00022664"/>
    </source>
</evidence>
<dbReference type="PANTHER" id="PTHR11207">
    <property type="entry name" value="RIBONUCLEASE III"/>
    <property type="match status" value="1"/>
</dbReference>
<keyword evidence="6 15" id="KW-0698">rRNA processing</keyword>
<feature type="binding site" evidence="15">
    <location>
        <position position="129"/>
    </location>
    <ligand>
        <name>Mg(2+)</name>
        <dbReference type="ChEBI" id="CHEBI:18420"/>
    </ligand>
</feature>
<feature type="active site" evidence="15">
    <location>
        <position position="132"/>
    </location>
</feature>
<dbReference type="InterPro" id="IPR036389">
    <property type="entry name" value="RNase_III_sf"/>
</dbReference>
<dbReference type="GO" id="GO:0006397">
    <property type="term" value="P:mRNA processing"/>
    <property type="evidence" value="ECO:0007669"/>
    <property type="project" value="UniProtKB-UniRule"/>
</dbReference>
<dbReference type="HAMAP" id="MF_00104">
    <property type="entry name" value="RNase_III"/>
    <property type="match status" value="1"/>
</dbReference>
<comment type="subcellular location">
    <subcellularLocation>
        <location evidence="2 15">Cytoplasm</location>
    </subcellularLocation>
</comment>
<dbReference type="GO" id="GO:0006364">
    <property type="term" value="P:rRNA processing"/>
    <property type="evidence" value="ECO:0007669"/>
    <property type="project" value="UniProtKB-UniRule"/>
</dbReference>
<dbReference type="CDD" id="cd10845">
    <property type="entry name" value="DSRM_RNAse_III_family"/>
    <property type="match status" value="1"/>
</dbReference>
<evidence type="ECO:0000256" key="1">
    <source>
        <dbReference type="ARBA" id="ARBA00000109"/>
    </source>
</evidence>
<feature type="binding site" evidence="15">
    <location>
        <position position="132"/>
    </location>
    <ligand>
        <name>Mg(2+)</name>
        <dbReference type="ChEBI" id="CHEBI:18420"/>
    </ligand>
</feature>
<keyword evidence="14 15" id="KW-0694">RNA-binding</keyword>
<dbReference type="EC" id="3.1.26.3" evidence="15"/>
<protein>
    <recommendedName>
        <fullName evidence="15">Ribonuclease 3</fullName>
        <ecNumber evidence="15">3.1.26.3</ecNumber>
    </recommendedName>
    <alternativeName>
        <fullName evidence="15">Ribonuclease III</fullName>
        <shortName evidence="15">RNase III</shortName>
    </alternativeName>
</protein>
<dbReference type="CDD" id="cd00593">
    <property type="entry name" value="RIBOc"/>
    <property type="match status" value="1"/>
</dbReference>
<name>A0A0D6JIL3_9HYPH</name>
<dbReference type="InterPro" id="IPR014720">
    <property type="entry name" value="dsRBD_dom"/>
</dbReference>
<evidence type="ECO:0000256" key="9">
    <source>
        <dbReference type="ARBA" id="ARBA00022722"/>
    </source>
</evidence>
<dbReference type="NCBIfam" id="TIGR02191">
    <property type="entry name" value="RNaseIII"/>
    <property type="match status" value="1"/>
</dbReference>
<dbReference type="GO" id="GO:0010468">
    <property type="term" value="P:regulation of gene expression"/>
    <property type="evidence" value="ECO:0007669"/>
    <property type="project" value="TreeGrafter"/>
</dbReference>
<reference evidence="20" key="1">
    <citation type="submission" date="2015-02" db="EMBL/GenBank/DDBJ databases">
        <authorList>
            <person name="Chooi Y.-H."/>
        </authorList>
    </citation>
    <scope>NUCLEOTIDE SEQUENCE [LARGE SCALE GENOMIC DNA]</scope>
    <source>
        <strain evidence="20">strain Y</strain>
    </source>
</reference>
<dbReference type="PANTHER" id="PTHR11207:SF0">
    <property type="entry name" value="RIBONUCLEASE 3"/>
    <property type="match status" value="1"/>
</dbReference>
<dbReference type="PROSITE" id="PS50137">
    <property type="entry name" value="DS_RBD"/>
    <property type="match status" value="1"/>
</dbReference>
<feature type="binding site" evidence="15">
    <location>
        <position position="56"/>
    </location>
    <ligand>
        <name>Mg(2+)</name>
        <dbReference type="ChEBI" id="CHEBI:18420"/>
    </ligand>
</feature>
<feature type="compositionally biased region" description="Basic and acidic residues" evidence="16">
    <location>
        <begin position="235"/>
        <end position="245"/>
    </location>
</feature>
<feature type="domain" description="DRBM" evidence="17">
    <location>
        <begin position="168"/>
        <end position="237"/>
    </location>
</feature>
<keyword evidence="7 15" id="KW-0507">mRNA processing</keyword>
<evidence type="ECO:0000256" key="2">
    <source>
        <dbReference type="ARBA" id="ARBA00004496"/>
    </source>
</evidence>
<evidence type="ECO:0000256" key="16">
    <source>
        <dbReference type="SAM" id="MobiDB-lite"/>
    </source>
</evidence>
<accession>A0A0D6JIL3</accession>
<evidence type="ECO:0000313" key="20">
    <source>
        <dbReference type="Proteomes" id="UP000033187"/>
    </source>
</evidence>
<dbReference type="FunFam" id="1.10.1520.10:FF:000001">
    <property type="entry name" value="Ribonuclease 3"/>
    <property type="match status" value="1"/>
</dbReference>
<evidence type="ECO:0000256" key="8">
    <source>
        <dbReference type="ARBA" id="ARBA00022694"/>
    </source>
</evidence>
<dbReference type="RefSeq" id="WP_244466771.1">
    <property type="nucleotide sequence ID" value="NZ_LN829119.1"/>
</dbReference>
<comment type="cofactor">
    <cofactor evidence="15">
        <name>Mg(2+)</name>
        <dbReference type="ChEBI" id="CHEBI:18420"/>
    </cofactor>
</comment>
<evidence type="ECO:0000256" key="15">
    <source>
        <dbReference type="HAMAP-Rule" id="MF_00104"/>
    </source>
</evidence>
<evidence type="ECO:0000256" key="3">
    <source>
        <dbReference type="ARBA" id="ARBA00010183"/>
    </source>
</evidence>
<dbReference type="SMART" id="SM00535">
    <property type="entry name" value="RIBOc"/>
    <property type="match status" value="1"/>
</dbReference>
<evidence type="ECO:0000313" key="19">
    <source>
        <dbReference type="EMBL" id="CPR21101.1"/>
    </source>
</evidence>
<dbReference type="GO" id="GO:0008033">
    <property type="term" value="P:tRNA processing"/>
    <property type="evidence" value="ECO:0007669"/>
    <property type="project" value="UniProtKB-KW"/>
</dbReference>
<keyword evidence="8 15" id="KW-0819">tRNA processing</keyword>
<dbReference type="PROSITE" id="PS50142">
    <property type="entry name" value="RNASE_3_2"/>
    <property type="match status" value="1"/>
</dbReference>
<dbReference type="EMBL" id="LN829119">
    <property type="protein sequence ID" value="CPR21101.1"/>
    <property type="molecule type" value="Genomic_DNA"/>
</dbReference>
<dbReference type="Gene3D" id="3.30.160.20">
    <property type="match status" value="1"/>
</dbReference>
<evidence type="ECO:0000256" key="13">
    <source>
        <dbReference type="ARBA" id="ARBA00022842"/>
    </source>
</evidence>
<keyword evidence="13 15" id="KW-0460">Magnesium</keyword>
<dbReference type="Pfam" id="PF14622">
    <property type="entry name" value="Ribonucleas_3_3"/>
    <property type="match status" value="1"/>
</dbReference>
<dbReference type="InterPro" id="IPR000999">
    <property type="entry name" value="RNase_III_dom"/>
</dbReference>
<dbReference type="Pfam" id="PF00035">
    <property type="entry name" value="dsrm"/>
    <property type="match status" value="1"/>
</dbReference>
<dbReference type="InterPro" id="IPR011907">
    <property type="entry name" value="RNase_III"/>
</dbReference>
<dbReference type="GO" id="GO:0004525">
    <property type="term" value="F:ribonuclease III activity"/>
    <property type="evidence" value="ECO:0007669"/>
    <property type="project" value="UniProtKB-UniRule"/>
</dbReference>
<keyword evidence="9 15" id="KW-0540">Nuclease</keyword>
<dbReference type="GO" id="GO:0042802">
    <property type="term" value="F:identical protein binding"/>
    <property type="evidence" value="ECO:0007669"/>
    <property type="project" value="UniProtKB-ARBA"/>
</dbReference>
<keyword evidence="12 15" id="KW-0378">Hydrolase</keyword>
<keyword evidence="11 15" id="KW-0255">Endonuclease</keyword>
<dbReference type="KEGG" id="fil:BN1229_v1_3013"/>
<keyword evidence="10 15" id="KW-0479">Metal-binding</keyword>
<organism evidence="19 20">
    <name type="scientific">Candidatus Filomicrobium marinum</name>
    <dbReference type="NCBI Taxonomy" id="1608628"/>
    <lineage>
        <taxon>Bacteria</taxon>
        <taxon>Pseudomonadati</taxon>
        <taxon>Pseudomonadota</taxon>
        <taxon>Alphaproteobacteria</taxon>
        <taxon>Hyphomicrobiales</taxon>
        <taxon>Hyphomicrobiaceae</taxon>
        <taxon>Filomicrobium</taxon>
    </lineage>
</organism>
<dbReference type="Gene3D" id="1.10.1520.10">
    <property type="entry name" value="Ribonuclease III domain"/>
    <property type="match status" value="1"/>
</dbReference>
<dbReference type="AlphaFoldDB" id="A0A0D6JIL3"/>
<comment type="similarity">
    <text evidence="3">Belongs to the ribonuclease III family.</text>
</comment>
<evidence type="ECO:0000259" key="17">
    <source>
        <dbReference type="PROSITE" id="PS50137"/>
    </source>
</evidence>
<evidence type="ECO:0000256" key="6">
    <source>
        <dbReference type="ARBA" id="ARBA00022552"/>
    </source>
</evidence>
<keyword evidence="20" id="KW-1185">Reference proteome</keyword>
<comment type="function">
    <text evidence="15">Digests double-stranded RNA. Involved in the processing of primary rRNA transcript to yield the immediate precursors to the large and small rRNAs (23S and 16S). Processes some mRNAs, and tRNAs when they are encoded in the rRNA operon. Processes pre-crRNA and tracrRNA of type II CRISPR loci if present in the organism.</text>
</comment>
<keyword evidence="5 15" id="KW-0963">Cytoplasm</keyword>
<evidence type="ECO:0000259" key="18">
    <source>
        <dbReference type="PROSITE" id="PS50142"/>
    </source>
</evidence>
<dbReference type="GO" id="GO:0019843">
    <property type="term" value="F:rRNA binding"/>
    <property type="evidence" value="ECO:0007669"/>
    <property type="project" value="UniProtKB-KW"/>
</dbReference>
<dbReference type="Proteomes" id="UP000033187">
    <property type="component" value="Chromosome 1"/>
</dbReference>
<evidence type="ECO:0000256" key="12">
    <source>
        <dbReference type="ARBA" id="ARBA00022801"/>
    </source>
</evidence>
<dbReference type="GO" id="GO:0003725">
    <property type="term" value="F:double-stranded RNA binding"/>
    <property type="evidence" value="ECO:0007669"/>
    <property type="project" value="TreeGrafter"/>
</dbReference>
<evidence type="ECO:0000256" key="4">
    <source>
        <dbReference type="ARBA" id="ARBA00011738"/>
    </source>
</evidence>
<evidence type="ECO:0000256" key="14">
    <source>
        <dbReference type="ARBA" id="ARBA00022884"/>
    </source>
</evidence>
<feature type="compositionally biased region" description="Basic and acidic residues" evidence="16">
    <location>
        <begin position="211"/>
        <end position="223"/>
    </location>
</feature>
<dbReference type="SUPFAM" id="SSF54768">
    <property type="entry name" value="dsRNA-binding domain-like"/>
    <property type="match status" value="1"/>
</dbReference>
<proteinExistence type="inferred from homology"/>
<dbReference type="GO" id="GO:0046872">
    <property type="term" value="F:metal ion binding"/>
    <property type="evidence" value="ECO:0007669"/>
    <property type="project" value="UniProtKB-KW"/>
</dbReference>
<comment type="catalytic activity">
    <reaction evidence="1 15">
        <text>Endonucleolytic cleavage to 5'-phosphomonoester.</text>
        <dbReference type="EC" id="3.1.26.3"/>
    </reaction>
</comment>